<evidence type="ECO:0000313" key="1">
    <source>
        <dbReference type="EMBL" id="GFO37066.1"/>
    </source>
</evidence>
<keyword evidence="2" id="KW-1185">Reference proteome</keyword>
<proteinExistence type="predicted"/>
<gene>
    <name evidence="1" type="ORF">PoB_006357100</name>
</gene>
<sequence length="160" mass="18938">MHIVFDSERAPRVPDSFGGIETEARAREIRLDRIENDAVHENLAVDRCTNTLTHAKRTHVHENGGDENDRLARELRWRRERCTFTSTSMKTRAMQMHENFDEDENDAQKLRWSRERFTCTRASTRQERCMFTRPSMKTKEMHVHENFDGAENAARTCELR</sequence>
<protein>
    <submittedName>
        <fullName evidence="1">Uncharacterized protein</fullName>
    </submittedName>
</protein>
<reference evidence="1 2" key="1">
    <citation type="journal article" date="2021" name="Elife">
        <title>Chloroplast acquisition without the gene transfer in kleptoplastic sea slugs, Plakobranchus ocellatus.</title>
        <authorList>
            <person name="Maeda T."/>
            <person name="Takahashi S."/>
            <person name="Yoshida T."/>
            <person name="Shimamura S."/>
            <person name="Takaki Y."/>
            <person name="Nagai Y."/>
            <person name="Toyoda A."/>
            <person name="Suzuki Y."/>
            <person name="Arimoto A."/>
            <person name="Ishii H."/>
            <person name="Satoh N."/>
            <person name="Nishiyama T."/>
            <person name="Hasebe M."/>
            <person name="Maruyama T."/>
            <person name="Minagawa J."/>
            <person name="Obokata J."/>
            <person name="Shigenobu S."/>
        </authorList>
    </citation>
    <scope>NUCLEOTIDE SEQUENCE [LARGE SCALE GENOMIC DNA]</scope>
</reference>
<evidence type="ECO:0000313" key="2">
    <source>
        <dbReference type="Proteomes" id="UP000735302"/>
    </source>
</evidence>
<organism evidence="1 2">
    <name type="scientific">Plakobranchus ocellatus</name>
    <dbReference type="NCBI Taxonomy" id="259542"/>
    <lineage>
        <taxon>Eukaryota</taxon>
        <taxon>Metazoa</taxon>
        <taxon>Spiralia</taxon>
        <taxon>Lophotrochozoa</taxon>
        <taxon>Mollusca</taxon>
        <taxon>Gastropoda</taxon>
        <taxon>Heterobranchia</taxon>
        <taxon>Euthyneura</taxon>
        <taxon>Panpulmonata</taxon>
        <taxon>Sacoglossa</taxon>
        <taxon>Placobranchoidea</taxon>
        <taxon>Plakobranchidae</taxon>
        <taxon>Plakobranchus</taxon>
    </lineage>
</organism>
<comment type="caution">
    <text evidence="1">The sequence shown here is derived from an EMBL/GenBank/DDBJ whole genome shotgun (WGS) entry which is preliminary data.</text>
</comment>
<dbReference type="EMBL" id="BLXT01007171">
    <property type="protein sequence ID" value="GFO37066.1"/>
    <property type="molecule type" value="Genomic_DNA"/>
</dbReference>
<accession>A0AAV4CZA0</accession>
<dbReference type="Proteomes" id="UP000735302">
    <property type="component" value="Unassembled WGS sequence"/>
</dbReference>
<name>A0AAV4CZA0_9GAST</name>
<dbReference type="AlphaFoldDB" id="A0AAV4CZA0"/>